<dbReference type="InterPro" id="IPR005103">
    <property type="entry name" value="AA9_LPMO"/>
</dbReference>
<feature type="chain" id="PRO_5045045242" description="AA9 family lytic polysaccharide monooxygenase" evidence="6">
    <location>
        <begin position="23"/>
        <end position="311"/>
    </location>
</feature>
<organism evidence="8 9">
    <name type="scientific">Neofusicoccum ribis</name>
    <dbReference type="NCBI Taxonomy" id="45134"/>
    <lineage>
        <taxon>Eukaryota</taxon>
        <taxon>Fungi</taxon>
        <taxon>Dikarya</taxon>
        <taxon>Ascomycota</taxon>
        <taxon>Pezizomycotina</taxon>
        <taxon>Dothideomycetes</taxon>
        <taxon>Dothideomycetes incertae sedis</taxon>
        <taxon>Botryosphaeriales</taxon>
        <taxon>Botryosphaeriaceae</taxon>
        <taxon>Neofusicoccum</taxon>
    </lineage>
</organism>
<proteinExistence type="predicted"/>
<evidence type="ECO:0000256" key="4">
    <source>
        <dbReference type="ARBA" id="ARBA00023157"/>
    </source>
</evidence>
<comment type="domain">
    <text evidence="5">Has a modular structure: an endo-beta-1,4-glucanase catalytic module at the N-terminus, a linker rich in serines and threonines, and a C-terminal carbohydrate-binding module (CBM).</text>
</comment>
<evidence type="ECO:0000256" key="5">
    <source>
        <dbReference type="RuleBase" id="RU368122"/>
    </source>
</evidence>
<dbReference type="Pfam" id="PF03443">
    <property type="entry name" value="AA9"/>
    <property type="match status" value="1"/>
</dbReference>
<dbReference type="PANTHER" id="PTHR33353:SF2">
    <property type="entry name" value="ENDO-BETA-1,4-GLUCANASE D"/>
    <property type="match status" value="1"/>
</dbReference>
<dbReference type="CDD" id="cd21175">
    <property type="entry name" value="LPMO_AA9"/>
    <property type="match status" value="1"/>
</dbReference>
<feature type="signal peptide" evidence="6">
    <location>
        <begin position="1"/>
        <end position="22"/>
    </location>
</feature>
<dbReference type="InterPro" id="IPR049892">
    <property type="entry name" value="AA9"/>
</dbReference>
<keyword evidence="5" id="KW-0119">Carbohydrate metabolism</keyword>
<gene>
    <name evidence="8" type="ORF">SLS56_007751</name>
</gene>
<keyword evidence="4 5" id="KW-1015">Disulfide bond</keyword>
<dbReference type="EMBL" id="JAJVDC020000104">
    <property type="protein sequence ID" value="KAL1624688.1"/>
    <property type="molecule type" value="Genomic_DNA"/>
</dbReference>
<reference evidence="8 9" key="1">
    <citation type="submission" date="2024-02" db="EMBL/GenBank/DDBJ databases">
        <title>De novo assembly and annotation of 12 fungi associated with fruit tree decline syndrome in Ontario, Canada.</title>
        <authorList>
            <person name="Sulman M."/>
            <person name="Ellouze W."/>
            <person name="Ilyukhin E."/>
        </authorList>
    </citation>
    <scope>NUCLEOTIDE SEQUENCE [LARGE SCALE GENOMIC DNA]</scope>
    <source>
        <strain evidence="8 9">M1-105</strain>
    </source>
</reference>
<comment type="function">
    <text evidence="5">Lytic polysaccharide monooxygenase (LMPO) that depolymerizes crystalline and amorphous polysaccharides via the oxidation of scissile alpha- or beta-(1-4)-glycosidic bonds, yielding C1 and/or C4 oxidation products. Catalysis by LPMOs requires the reduction of the active-site copper from Cu(II) to Cu(I) by a reducing agent and H(2)O(2) or O(2) as a cosubstrate.</text>
</comment>
<dbReference type="PANTHER" id="PTHR33353">
    <property type="entry name" value="PUTATIVE (AFU_ORTHOLOGUE AFUA_1G12560)-RELATED"/>
    <property type="match status" value="1"/>
</dbReference>
<comment type="subcellular location">
    <subcellularLocation>
        <location evidence="2 5">Secreted</location>
    </subcellularLocation>
</comment>
<dbReference type="Proteomes" id="UP001521116">
    <property type="component" value="Unassembled WGS sequence"/>
</dbReference>
<keyword evidence="9" id="KW-1185">Reference proteome</keyword>
<evidence type="ECO:0000259" key="7">
    <source>
        <dbReference type="Pfam" id="PF03443"/>
    </source>
</evidence>
<feature type="domain" description="Auxiliary Activity family 9 catalytic" evidence="7">
    <location>
        <begin position="23"/>
        <end position="235"/>
    </location>
</feature>
<keyword evidence="6" id="KW-0732">Signal</keyword>
<comment type="catalytic activity">
    <reaction evidence="5">
        <text>[(1-&gt;4)-beta-D-glucosyl]n+m + reduced acceptor + O2 = 4-dehydro-beta-D-glucosyl-[(1-&gt;4)-beta-D-glucosyl]n-1 + [(1-&gt;4)-beta-D-glucosyl]m + acceptor + H2O.</text>
        <dbReference type="EC" id="1.14.99.56"/>
    </reaction>
</comment>
<dbReference type="Gene3D" id="2.70.50.70">
    <property type="match status" value="1"/>
</dbReference>
<sequence length="311" mass="32151">MHATLTLTTTLAALLLPAATSAHYVFSHLIAAGNYTDHYAYVRENSNYYMPTKSVLGTDFRCNTGSLASAPSTSVYGPVAPGAELGFGLAYGATIEHPGPLSVYLSPAPSGTDVRAYAGDGDWVKIHELGASAFTTDGVEWGVTGGANFTFTLPPATPAGQYLVRIEHLALHGAMEYGGAEWYFTCGQIEVAGGGSEARSWEGVGEEWKVRIPGVYTGYEPGVLFNMYYPTPTNYTAPGPAVWSGEGAGVEASASASVAVPTAESASTSSAVASATVAGEAAAPSAVTTSAPTSTPENDDACTMEWITVYV</sequence>
<evidence type="ECO:0000256" key="3">
    <source>
        <dbReference type="ARBA" id="ARBA00022525"/>
    </source>
</evidence>
<protein>
    <recommendedName>
        <fullName evidence="5">AA9 family lytic polysaccharide monooxygenase</fullName>
        <ecNumber evidence="5">1.14.99.56</ecNumber>
    </recommendedName>
    <alternativeName>
        <fullName evidence="5">Endo-beta-1,4-glucanase</fullName>
    </alternativeName>
    <alternativeName>
        <fullName evidence="5">Glycosyl hydrolase 61 family protein</fullName>
    </alternativeName>
</protein>
<evidence type="ECO:0000313" key="8">
    <source>
        <dbReference type="EMBL" id="KAL1624688.1"/>
    </source>
</evidence>
<accession>A0ABR3SM74</accession>
<dbReference type="EC" id="1.14.99.56" evidence="5"/>
<evidence type="ECO:0000256" key="2">
    <source>
        <dbReference type="ARBA" id="ARBA00004613"/>
    </source>
</evidence>
<keyword evidence="3 5" id="KW-0964">Secreted</keyword>
<comment type="cofactor">
    <cofactor evidence="1">
        <name>Cu(2+)</name>
        <dbReference type="ChEBI" id="CHEBI:29036"/>
    </cofactor>
</comment>
<keyword evidence="5" id="KW-0624">Polysaccharide degradation</keyword>
<evidence type="ECO:0000313" key="9">
    <source>
        <dbReference type="Proteomes" id="UP001521116"/>
    </source>
</evidence>
<keyword evidence="5" id="KW-0136">Cellulose degradation</keyword>
<name>A0ABR3SM74_9PEZI</name>
<comment type="caution">
    <text evidence="8">The sequence shown here is derived from an EMBL/GenBank/DDBJ whole genome shotgun (WGS) entry which is preliminary data.</text>
</comment>
<evidence type="ECO:0000256" key="6">
    <source>
        <dbReference type="SAM" id="SignalP"/>
    </source>
</evidence>
<evidence type="ECO:0000256" key="1">
    <source>
        <dbReference type="ARBA" id="ARBA00001973"/>
    </source>
</evidence>